<accession>A0A6G4LDA4</accession>
<protein>
    <submittedName>
        <fullName evidence="2">Uncharacterized protein</fullName>
    </submittedName>
</protein>
<reference evidence="2" key="1">
    <citation type="submission" date="2020-02" db="EMBL/GenBank/DDBJ databases">
        <title>WGS of Carbapenem-Resistant Entrobacteriaceae.</title>
        <authorList>
            <person name="Tokajian S."/>
            <person name="El Chaar M."/>
            <person name="El Khoury M."/>
        </authorList>
    </citation>
    <scope>NUCLEOTIDE SEQUENCE</scope>
    <source>
        <strain evidence="2">EHM_24</strain>
    </source>
</reference>
<comment type="caution">
    <text evidence="2">The sequence shown here is derived from an EMBL/GenBank/DDBJ whole genome shotgun (WGS) entry which is preliminary data.</text>
</comment>
<evidence type="ECO:0000256" key="1">
    <source>
        <dbReference type="SAM" id="Phobius"/>
    </source>
</evidence>
<sequence>MNVIKSLEKFEKKRTPDNGKISLMYENAIHYDMYSVYIIDNQGDRYLFDHYTDGQVIARRWDDNEEMFCIDAVLNPKELTLNSFSGIYYYHAHELRFNSLSDLSWFSEFSFRVKSDWENRRFSREKYLYRQRKQDITDVMSVLSAVVRIYREQVGENHFSKWQIMNDVAGKLWIYHDDKDRMQKDLQLCLDSLVQSGDITEFQHTYKPTGKAITTLSDLNKEQVRYKANADSQRKMLFATLLSALAALGSAYAAFKGIK</sequence>
<keyword evidence="1" id="KW-1133">Transmembrane helix</keyword>
<gene>
    <name evidence="2" type="ORF">G5638_04410</name>
</gene>
<keyword evidence="1" id="KW-0472">Membrane</keyword>
<dbReference type="EMBL" id="JAAJSZ010000002">
    <property type="protein sequence ID" value="NGE58394.1"/>
    <property type="molecule type" value="Genomic_DNA"/>
</dbReference>
<keyword evidence="1" id="KW-0812">Transmembrane</keyword>
<name>A0A6G4LDA4_9ENTR</name>
<organism evidence="2">
    <name type="scientific">Enterobacter hormaechei</name>
    <dbReference type="NCBI Taxonomy" id="158836"/>
    <lineage>
        <taxon>Bacteria</taxon>
        <taxon>Pseudomonadati</taxon>
        <taxon>Pseudomonadota</taxon>
        <taxon>Gammaproteobacteria</taxon>
        <taxon>Enterobacterales</taxon>
        <taxon>Enterobacteriaceae</taxon>
        <taxon>Enterobacter</taxon>
        <taxon>Enterobacter cloacae complex</taxon>
    </lineage>
</organism>
<feature type="transmembrane region" description="Helical" evidence="1">
    <location>
        <begin position="236"/>
        <end position="255"/>
    </location>
</feature>
<dbReference type="RefSeq" id="WP_063159810.1">
    <property type="nucleotide sequence ID" value="NZ_CP045611.1"/>
</dbReference>
<evidence type="ECO:0000313" key="2">
    <source>
        <dbReference type="EMBL" id="NGE58394.1"/>
    </source>
</evidence>
<proteinExistence type="predicted"/>
<dbReference type="AlphaFoldDB" id="A0A6G4LDA4"/>